<reference evidence="3 4" key="1">
    <citation type="submission" date="2018-01" db="EMBL/GenBank/DDBJ databases">
        <title>Draft genome Sequence of streptomyces globosus LZH-48.</title>
        <authorList>
            <person name="Ran K."/>
            <person name="Li Z."/>
            <person name="Wei S."/>
            <person name="Dong R."/>
        </authorList>
    </citation>
    <scope>NUCLEOTIDE SEQUENCE [LARGE SCALE GENOMIC DNA]</scope>
    <source>
        <strain evidence="3 4">LZH-48</strain>
    </source>
</reference>
<dbReference type="InterPro" id="IPR006015">
    <property type="entry name" value="Universal_stress_UspA"/>
</dbReference>
<dbReference type="PRINTS" id="PR01438">
    <property type="entry name" value="UNVRSLSTRESS"/>
</dbReference>
<dbReference type="RefSeq" id="WP_114055959.1">
    <property type="nucleotide sequence ID" value="NZ_CP030862.1"/>
</dbReference>
<dbReference type="InterPro" id="IPR006016">
    <property type="entry name" value="UspA"/>
</dbReference>
<dbReference type="Pfam" id="PF00582">
    <property type="entry name" value="Usp"/>
    <property type="match status" value="2"/>
</dbReference>
<dbReference type="Proteomes" id="UP000252004">
    <property type="component" value="Chromosome"/>
</dbReference>
<dbReference type="KEGG" id="sgz:C0216_16120"/>
<evidence type="ECO:0000313" key="3">
    <source>
        <dbReference type="EMBL" id="AXE24770.1"/>
    </source>
</evidence>
<evidence type="ECO:0000313" key="4">
    <source>
        <dbReference type="Proteomes" id="UP000252004"/>
    </source>
</evidence>
<evidence type="ECO:0000256" key="1">
    <source>
        <dbReference type="ARBA" id="ARBA00008791"/>
    </source>
</evidence>
<feature type="domain" description="UspA" evidence="2">
    <location>
        <begin position="142"/>
        <end position="277"/>
    </location>
</feature>
<accession>A0A344U1J9</accession>
<dbReference type="SUPFAM" id="SSF52402">
    <property type="entry name" value="Adenine nucleotide alpha hydrolases-like"/>
    <property type="match status" value="2"/>
</dbReference>
<keyword evidence="4" id="KW-1185">Reference proteome</keyword>
<dbReference type="Gene3D" id="3.40.50.620">
    <property type="entry name" value="HUPs"/>
    <property type="match status" value="2"/>
</dbReference>
<evidence type="ECO:0000259" key="2">
    <source>
        <dbReference type="Pfam" id="PF00582"/>
    </source>
</evidence>
<gene>
    <name evidence="3" type="ORF">C0216_16120</name>
</gene>
<dbReference type="OrthoDB" id="4867015at2"/>
<feature type="domain" description="UspA" evidence="2">
    <location>
        <begin position="3"/>
        <end position="128"/>
    </location>
</feature>
<protein>
    <submittedName>
        <fullName evidence="3">Universal stress protein</fullName>
    </submittedName>
</protein>
<dbReference type="PANTHER" id="PTHR46268:SF6">
    <property type="entry name" value="UNIVERSAL STRESS PROTEIN UP12"/>
    <property type="match status" value="1"/>
</dbReference>
<organism evidence="3 4">
    <name type="scientific">Streptomyces globosus</name>
    <dbReference type="NCBI Taxonomy" id="68209"/>
    <lineage>
        <taxon>Bacteria</taxon>
        <taxon>Bacillati</taxon>
        <taxon>Actinomycetota</taxon>
        <taxon>Actinomycetes</taxon>
        <taxon>Kitasatosporales</taxon>
        <taxon>Streptomycetaceae</taxon>
        <taxon>Streptomyces</taxon>
    </lineage>
</organism>
<dbReference type="AlphaFoldDB" id="A0A344U1J9"/>
<dbReference type="InterPro" id="IPR014729">
    <property type="entry name" value="Rossmann-like_a/b/a_fold"/>
</dbReference>
<name>A0A344U1J9_9ACTN</name>
<comment type="similarity">
    <text evidence="1">Belongs to the universal stress protein A family.</text>
</comment>
<dbReference type="EMBL" id="CP030862">
    <property type="protein sequence ID" value="AXE24770.1"/>
    <property type="molecule type" value="Genomic_DNA"/>
</dbReference>
<dbReference type="PANTHER" id="PTHR46268">
    <property type="entry name" value="STRESS RESPONSE PROTEIN NHAX"/>
    <property type="match status" value="1"/>
</dbReference>
<sequence length="279" mass="28323">MTAQVTVGVDGSPESLAAVAWAAREAVLRDVPLHLLHVEAGARAEEPDGGSAALLAAAAERARGEAAALEVDVRCVRGRPEEVLGGAADDSELTVLGSRGLGALGGFLAGSVSLGVVATARHPVVLVRAPDDGGGPAPDGGIVAGVDLAHHSDRLLGFAFTEAARRGGGLHVLHCWSLPPVYVYAGVMDPHIGDELGQLAAEALEELLEPWRKTYSGVRVSHEAVTGSAGARLVDAAKGAALLAVGRRTRKVVFGPHVGPVAHAAVHHSPAPVAVVPLD</sequence>
<proteinExistence type="inferred from homology"/>